<evidence type="ECO:0000313" key="3">
    <source>
        <dbReference type="Proteomes" id="UP000039865"/>
    </source>
</evidence>
<sequence length="80" mass="9092">MEQFHDESDNIQTGTGSIEIAHTTPDDLQDLSLKKLDPSLMKALKLFAKNHQQLEKAQDPNRGIHRRILSQDGRSNNQNI</sequence>
<accession>A0A078ALA4</accession>
<proteinExistence type="predicted"/>
<feature type="region of interest" description="Disordered" evidence="1">
    <location>
        <begin position="53"/>
        <end position="80"/>
    </location>
</feature>
<protein>
    <submittedName>
        <fullName evidence="2">Uncharacterized protein</fullName>
    </submittedName>
</protein>
<keyword evidence="3" id="KW-1185">Reference proteome</keyword>
<gene>
    <name evidence="2" type="primary">Contig13896.g14832</name>
    <name evidence="2" type="ORF">STYLEM_11689</name>
</gene>
<feature type="region of interest" description="Disordered" evidence="1">
    <location>
        <begin position="1"/>
        <end position="27"/>
    </location>
</feature>
<dbReference type="InParanoid" id="A0A078ALA4"/>
<dbReference type="Proteomes" id="UP000039865">
    <property type="component" value="Unassembled WGS sequence"/>
</dbReference>
<dbReference type="EMBL" id="CCKQ01011113">
    <property type="protein sequence ID" value="CDW82656.1"/>
    <property type="molecule type" value="Genomic_DNA"/>
</dbReference>
<dbReference type="AlphaFoldDB" id="A0A078ALA4"/>
<organism evidence="2 3">
    <name type="scientific">Stylonychia lemnae</name>
    <name type="common">Ciliate</name>
    <dbReference type="NCBI Taxonomy" id="5949"/>
    <lineage>
        <taxon>Eukaryota</taxon>
        <taxon>Sar</taxon>
        <taxon>Alveolata</taxon>
        <taxon>Ciliophora</taxon>
        <taxon>Intramacronucleata</taxon>
        <taxon>Spirotrichea</taxon>
        <taxon>Stichotrichia</taxon>
        <taxon>Sporadotrichida</taxon>
        <taxon>Oxytrichidae</taxon>
        <taxon>Stylonychinae</taxon>
        <taxon>Stylonychia</taxon>
    </lineage>
</organism>
<evidence type="ECO:0000256" key="1">
    <source>
        <dbReference type="SAM" id="MobiDB-lite"/>
    </source>
</evidence>
<name>A0A078ALA4_STYLE</name>
<reference evidence="2 3" key="1">
    <citation type="submission" date="2014-06" db="EMBL/GenBank/DDBJ databases">
        <authorList>
            <person name="Swart Estienne"/>
        </authorList>
    </citation>
    <scope>NUCLEOTIDE SEQUENCE [LARGE SCALE GENOMIC DNA]</scope>
    <source>
        <strain evidence="2 3">130c</strain>
    </source>
</reference>
<evidence type="ECO:0000313" key="2">
    <source>
        <dbReference type="EMBL" id="CDW82656.1"/>
    </source>
</evidence>